<proteinExistence type="inferred from homology"/>
<evidence type="ECO:0000313" key="3">
    <source>
        <dbReference type="EMBL" id="KAJ8969395.1"/>
    </source>
</evidence>
<gene>
    <name evidence="3" type="ORF">NQ314_001794</name>
</gene>
<reference evidence="3" key="1">
    <citation type="journal article" date="2023" name="Insect Mol. Biol.">
        <title>Genome sequencing provides insights into the evolution of gene families encoding plant cell wall-degrading enzymes in longhorned beetles.</title>
        <authorList>
            <person name="Shin N.R."/>
            <person name="Okamura Y."/>
            <person name="Kirsch R."/>
            <person name="Pauchet Y."/>
        </authorList>
    </citation>
    <scope>NUCLEOTIDE SEQUENCE</scope>
    <source>
        <strain evidence="3">RBIC_L_NR</strain>
    </source>
</reference>
<protein>
    <recommendedName>
        <fullName evidence="5">Plancitoxin-1</fullName>
    </recommendedName>
</protein>
<dbReference type="AlphaFoldDB" id="A0AAV8ZR53"/>
<dbReference type="GO" id="GO:0006309">
    <property type="term" value="P:apoptotic DNA fragmentation"/>
    <property type="evidence" value="ECO:0007669"/>
    <property type="project" value="TreeGrafter"/>
</dbReference>
<keyword evidence="2" id="KW-0378">Hydrolase</keyword>
<accession>A0AAV8ZR53</accession>
<comment type="similarity">
    <text evidence="1">Belongs to the DNase II family.</text>
</comment>
<evidence type="ECO:0000256" key="1">
    <source>
        <dbReference type="ARBA" id="ARBA00007527"/>
    </source>
</evidence>
<name>A0AAV8ZR53_9CUCU</name>
<sequence>MLTKDFMYILYNDQPPNRKSKANKGHNKGVVMANNTSGFWLVHSVPHFPETGVSYIFPRTGAVFGQSFLCISMDLNNLNNVGIQLQYNEPEIYGQDINSNLKNSLPDLAKAAANVTIQNAPWYHVMNIVSRKGTQFLSFAKTRNFNKDLYEDLVAPSLETDLFVETWPNGPGRLQSNCTKRFK</sequence>
<dbReference type="PANTHER" id="PTHR10858:SF23">
    <property type="entry name" value="DEOXYRIBONUCLEASE II"/>
    <property type="match status" value="1"/>
</dbReference>
<keyword evidence="4" id="KW-1185">Reference proteome</keyword>
<comment type="caution">
    <text evidence="3">The sequence shown here is derived from an EMBL/GenBank/DDBJ whole genome shotgun (WGS) entry which is preliminary data.</text>
</comment>
<dbReference type="Pfam" id="PF03265">
    <property type="entry name" value="DNase_II"/>
    <property type="match status" value="1"/>
</dbReference>
<dbReference type="GO" id="GO:0004531">
    <property type="term" value="F:deoxyribonuclease II activity"/>
    <property type="evidence" value="ECO:0007669"/>
    <property type="project" value="InterPro"/>
</dbReference>
<dbReference type="PANTHER" id="PTHR10858">
    <property type="entry name" value="DEOXYRIBONUCLEASE II"/>
    <property type="match status" value="1"/>
</dbReference>
<evidence type="ECO:0000256" key="2">
    <source>
        <dbReference type="ARBA" id="ARBA00022801"/>
    </source>
</evidence>
<dbReference type="Proteomes" id="UP001162156">
    <property type="component" value="Unassembled WGS sequence"/>
</dbReference>
<dbReference type="EMBL" id="JANEYF010000543">
    <property type="protein sequence ID" value="KAJ8969395.1"/>
    <property type="molecule type" value="Genomic_DNA"/>
</dbReference>
<evidence type="ECO:0008006" key="5">
    <source>
        <dbReference type="Google" id="ProtNLM"/>
    </source>
</evidence>
<evidence type="ECO:0000313" key="4">
    <source>
        <dbReference type="Proteomes" id="UP001162156"/>
    </source>
</evidence>
<dbReference type="InterPro" id="IPR004947">
    <property type="entry name" value="DNase_II"/>
</dbReference>
<organism evidence="3 4">
    <name type="scientific">Rhamnusium bicolor</name>
    <dbReference type="NCBI Taxonomy" id="1586634"/>
    <lineage>
        <taxon>Eukaryota</taxon>
        <taxon>Metazoa</taxon>
        <taxon>Ecdysozoa</taxon>
        <taxon>Arthropoda</taxon>
        <taxon>Hexapoda</taxon>
        <taxon>Insecta</taxon>
        <taxon>Pterygota</taxon>
        <taxon>Neoptera</taxon>
        <taxon>Endopterygota</taxon>
        <taxon>Coleoptera</taxon>
        <taxon>Polyphaga</taxon>
        <taxon>Cucujiformia</taxon>
        <taxon>Chrysomeloidea</taxon>
        <taxon>Cerambycidae</taxon>
        <taxon>Lepturinae</taxon>
        <taxon>Rhagiini</taxon>
        <taxon>Rhamnusium</taxon>
    </lineage>
</organism>